<organism evidence="8">
    <name type="scientific">Daucus carota subsp. sativus</name>
    <name type="common">Carrot</name>
    <dbReference type="NCBI Taxonomy" id="79200"/>
    <lineage>
        <taxon>Eukaryota</taxon>
        <taxon>Viridiplantae</taxon>
        <taxon>Streptophyta</taxon>
        <taxon>Embryophyta</taxon>
        <taxon>Tracheophyta</taxon>
        <taxon>Spermatophyta</taxon>
        <taxon>Magnoliopsida</taxon>
        <taxon>eudicotyledons</taxon>
        <taxon>Gunneridae</taxon>
        <taxon>Pentapetalae</taxon>
        <taxon>asterids</taxon>
        <taxon>campanulids</taxon>
        <taxon>Apiales</taxon>
        <taxon>Apiaceae</taxon>
        <taxon>Apioideae</taxon>
        <taxon>Scandiceae</taxon>
        <taxon>Daucinae</taxon>
        <taxon>Daucus</taxon>
        <taxon>Daucus sect. Daucus</taxon>
    </lineage>
</organism>
<evidence type="ECO:0000259" key="7">
    <source>
        <dbReference type="PROSITE" id="PS51999"/>
    </source>
</evidence>
<dbReference type="Gramene" id="KZM93992">
    <property type="protein sequence ID" value="KZM93992"/>
    <property type="gene ID" value="DCAR_017237"/>
</dbReference>
<dbReference type="OMA" id="RCYLLVV"/>
<feature type="coiled-coil region" evidence="5">
    <location>
        <begin position="68"/>
        <end position="109"/>
    </location>
</feature>
<keyword evidence="6" id="KW-0472">Membrane</keyword>
<reference evidence="8" key="1">
    <citation type="journal article" date="2016" name="Nat. Genet.">
        <title>A high-quality carrot genome assembly provides new insights into carotenoid accumulation and asterid genome evolution.</title>
        <authorList>
            <person name="Iorizzo M."/>
            <person name="Ellison S."/>
            <person name="Senalik D."/>
            <person name="Zeng P."/>
            <person name="Satapoomin P."/>
            <person name="Huang J."/>
            <person name="Bowman M."/>
            <person name="Iovene M."/>
            <person name="Sanseverino W."/>
            <person name="Cavagnaro P."/>
            <person name="Yildiz M."/>
            <person name="Macko-Podgorni A."/>
            <person name="Moranska E."/>
            <person name="Grzebelus E."/>
            <person name="Grzebelus D."/>
            <person name="Ashrafi H."/>
            <person name="Zheng Z."/>
            <person name="Cheng S."/>
            <person name="Spooner D."/>
            <person name="Van Deynze A."/>
            <person name="Simon P."/>
        </authorList>
    </citation>
    <scope>NUCLEOTIDE SEQUENCE [LARGE SCALE GENOMIC DNA]</scope>
    <source>
        <tissue evidence="8">Leaf</tissue>
    </source>
</reference>
<keyword evidence="5" id="KW-0175">Coiled coil</keyword>
<keyword evidence="6" id="KW-1133">Transmembrane helix</keyword>
<evidence type="ECO:0000256" key="5">
    <source>
        <dbReference type="SAM" id="Coils"/>
    </source>
</evidence>
<dbReference type="InterPro" id="IPR010666">
    <property type="entry name" value="Znf_GRF"/>
</dbReference>
<sequence length="143" mass="16315">MARSSTGSMGSIGSINICDCGKRAAMYTSWSLKNPGRRFFTCSEKADLRCEYFQWFDQEVDGRNGDVITHLNNRRIFLEEKIKLLEERIVILEAKIAKKKAKNRAMEKTVMISKIMICVFVALFAMLLMVCKSKGSSGWLELM</sequence>
<gene>
    <name evidence="8" type="ORF">DCAR_017237</name>
    <name evidence="9" type="ORF">DCAR_0519709</name>
</gene>
<keyword evidence="6" id="KW-0812">Transmembrane</keyword>
<evidence type="ECO:0000313" key="9">
    <source>
        <dbReference type="EMBL" id="WOH00350.1"/>
    </source>
</evidence>
<evidence type="ECO:0000256" key="6">
    <source>
        <dbReference type="SAM" id="Phobius"/>
    </source>
</evidence>
<dbReference type="Proteomes" id="UP000077755">
    <property type="component" value="Chromosome 5"/>
</dbReference>
<keyword evidence="3" id="KW-0862">Zinc</keyword>
<dbReference type="PROSITE" id="PS51999">
    <property type="entry name" value="ZF_GRF"/>
    <property type="match status" value="1"/>
</dbReference>
<dbReference type="OrthoDB" id="1089325at2759"/>
<keyword evidence="10" id="KW-1185">Reference proteome</keyword>
<proteinExistence type="predicted"/>
<accession>A0A161ZZT4</accession>
<dbReference type="EMBL" id="CP093347">
    <property type="protein sequence ID" value="WOH00350.1"/>
    <property type="molecule type" value="Genomic_DNA"/>
</dbReference>
<dbReference type="EMBL" id="LNRQ01000005">
    <property type="protein sequence ID" value="KZM93992.1"/>
    <property type="molecule type" value="Genomic_DNA"/>
</dbReference>
<evidence type="ECO:0000256" key="2">
    <source>
        <dbReference type="ARBA" id="ARBA00022771"/>
    </source>
</evidence>
<keyword evidence="2 4" id="KW-0863">Zinc-finger</keyword>
<evidence type="ECO:0000313" key="8">
    <source>
        <dbReference type="EMBL" id="KZM93992.1"/>
    </source>
</evidence>
<dbReference type="AlphaFoldDB" id="A0A161ZZT4"/>
<protein>
    <recommendedName>
        <fullName evidence="7">GRF-type domain-containing protein</fullName>
    </recommendedName>
</protein>
<reference evidence="9" key="2">
    <citation type="submission" date="2022-03" db="EMBL/GenBank/DDBJ databases">
        <title>Draft title - Genomic analysis of global carrot germplasm unveils the trajectory of domestication and the origin of high carotenoid orange carrot.</title>
        <authorList>
            <person name="Iorizzo M."/>
            <person name="Ellison S."/>
            <person name="Senalik D."/>
            <person name="Macko-Podgorni A."/>
            <person name="Grzebelus D."/>
            <person name="Bostan H."/>
            <person name="Rolling W."/>
            <person name="Curaba J."/>
            <person name="Simon P."/>
        </authorList>
    </citation>
    <scope>NUCLEOTIDE SEQUENCE</scope>
    <source>
        <tissue evidence="9">Leaf</tissue>
    </source>
</reference>
<evidence type="ECO:0000256" key="3">
    <source>
        <dbReference type="ARBA" id="ARBA00022833"/>
    </source>
</evidence>
<name>A0A161ZZT4_DAUCS</name>
<keyword evidence="1" id="KW-0479">Metal-binding</keyword>
<dbReference type="GO" id="GO:0008270">
    <property type="term" value="F:zinc ion binding"/>
    <property type="evidence" value="ECO:0007669"/>
    <property type="project" value="UniProtKB-KW"/>
</dbReference>
<dbReference type="PANTHER" id="PTHR33248">
    <property type="entry name" value="ZINC ION-BINDING PROTEIN"/>
    <property type="match status" value="1"/>
</dbReference>
<feature type="domain" description="GRF-type" evidence="7">
    <location>
        <begin position="18"/>
        <end position="59"/>
    </location>
</feature>
<evidence type="ECO:0000313" key="10">
    <source>
        <dbReference type="Proteomes" id="UP000077755"/>
    </source>
</evidence>
<evidence type="ECO:0000256" key="1">
    <source>
        <dbReference type="ARBA" id="ARBA00022723"/>
    </source>
</evidence>
<dbReference type="Pfam" id="PF06839">
    <property type="entry name" value="Zn_ribbon_GRF"/>
    <property type="match status" value="1"/>
</dbReference>
<feature type="transmembrane region" description="Helical" evidence="6">
    <location>
        <begin position="109"/>
        <end position="130"/>
    </location>
</feature>
<evidence type="ECO:0000256" key="4">
    <source>
        <dbReference type="PROSITE-ProRule" id="PRU01343"/>
    </source>
</evidence>